<evidence type="ECO:0000259" key="1">
    <source>
        <dbReference type="PROSITE" id="PS51352"/>
    </source>
</evidence>
<feature type="domain" description="Thioredoxin" evidence="1">
    <location>
        <begin position="24"/>
        <end position="165"/>
    </location>
</feature>
<proteinExistence type="predicted"/>
<sequence length="169" mass="19387">MFRKVVIIIIVAFLAVPAFAQPVLKIGSSPPSFTLSNLKGEIIYLDRYLGNNIILLSFFASWSKSCREEILFLKELDDQYRKKGLKIIAISFDRKLEKLQSLVDTHDLKFDVLHDKKLTTLKDFRILIIPTLFVIDGEGKIKSIYVDFDENVEKALSKEIQMLLAPPKK</sequence>
<dbReference type="GO" id="GO:0016491">
    <property type="term" value="F:oxidoreductase activity"/>
    <property type="evidence" value="ECO:0007669"/>
    <property type="project" value="InterPro"/>
</dbReference>
<dbReference type="AlphaFoldDB" id="A0A0S7XQT4"/>
<evidence type="ECO:0000313" key="2">
    <source>
        <dbReference type="EMBL" id="KPJ64865.1"/>
    </source>
</evidence>
<dbReference type="InterPro" id="IPR036249">
    <property type="entry name" value="Thioredoxin-like_sf"/>
</dbReference>
<organism evidence="2 3">
    <name type="scientific">candidate division WOR-1 bacterium DG_54_3</name>
    <dbReference type="NCBI Taxonomy" id="1703775"/>
    <lineage>
        <taxon>Bacteria</taxon>
        <taxon>Bacillati</taxon>
        <taxon>Saganbacteria</taxon>
    </lineage>
</organism>
<dbReference type="Proteomes" id="UP000051861">
    <property type="component" value="Unassembled WGS sequence"/>
</dbReference>
<dbReference type="GO" id="GO:0016209">
    <property type="term" value="F:antioxidant activity"/>
    <property type="evidence" value="ECO:0007669"/>
    <property type="project" value="InterPro"/>
</dbReference>
<dbReference type="Pfam" id="PF00578">
    <property type="entry name" value="AhpC-TSA"/>
    <property type="match status" value="1"/>
</dbReference>
<evidence type="ECO:0000313" key="3">
    <source>
        <dbReference type="Proteomes" id="UP000051861"/>
    </source>
</evidence>
<dbReference type="InterPro" id="IPR050553">
    <property type="entry name" value="Thioredoxin_ResA/DsbE_sf"/>
</dbReference>
<dbReference type="EMBL" id="LIZX01000159">
    <property type="protein sequence ID" value="KPJ64865.1"/>
    <property type="molecule type" value="Genomic_DNA"/>
</dbReference>
<comment type="caution">
    <text evidence="2">The sequence shown here is derived from an EMBL/GenBank/DDBJ whole genome shotgun (WGS) entry which is preliminary data.</text>
</comment>
<dbReference type="CDD" id="cd02966">
    <property type="entry name" value="TlpA_like_family"/>
    <property type="match status" value="1"/>
</dbReference>
<dbReference type="InterPro" id="IPR013766">
    <property type="entry name" value="Thioredoxin_domain"/>
</dbReference>
<dbReference type="SUPFAM" id="SSF52833">
    <property type="entry name" value="Thioredoxin-like"/>
    <property type="match status" value="1"/>
</dbReference>
<dbReference type="PANTHER" id="PTHR42852:SF17">
    <property type="entry name" value="THIOREDOXIN-LIKE PROTEIN HI_1115"/>
    <property type="match status" value="1"/>
</dbReference>
<dbReference type="PANTHER" id="PTHR42852">
    <property type="entry name" value="THIOL:DISULFIDE INTERCHANGE PROTEIN DSBE"/>
    <property type="match status" value="1"/>
</dbReference>
<accession>A0A0S7XQT4</accession>
<protein>
    <recommendedName>
        <fullName evidence="1">Thioredoxin domain-containing protein</fullName>
    </recommendedName>
</protein>
<dbReference type="InterPro" id="IPR000866">
    <property type="entry name" value="AhpC/TSA"/>
</dbReference>
<dbReference type="Gene3D" id="3.40.30.10">
    <property type="entry name" value="Glutaredoxin"/>
    <property type="match status" value="1"/>
</dbReference>
<reference evidence="2 3" key="1">
    <citation type="journal article" date="2015" name="Microbiome">
        <title>Genomic resolution of linkages in carbon, nitrogen, and sulfur cycling among widespread estuary sediment bacteria.</title>
        <authorList>
            <person name="Baker B.J."/>
            <person name="Lazar C.S."/>
            <person name="Teske A.P."/>
            <person name="Dick G.J."/>
        </authorList>
    </citation>
    <scope>NUCLEOTIDE SEQUENCE [LARGE SCALE GENOMIC DNA]</scope>
    <source>
        <strain evidence="2">DG_54_3</strain>
    </source>
</reference>
<name>A0A0S7XQT4_UNCSA</name>
<dbReference type="PROSITE" id="PS51352">
    <property type="entry name" value="THIOREDOXIN_2"/>
    <property type="match status" value="1"/>
</dbReference>
<gene>
    <name evidence="2" type="ORF">AMJ44_12000</name>
</gene>